<gene>
    <name evidence="5" type="primary">PLCD3</name>
</gene>
<feature type="region of interest" description="Disordered" evidence="3">
    <location>
        <begin position="113"/>
        <end position="141"/>
    </location>
</feature>
<dbReference type="InterPro" id="IPR035892">
    <property type="entry name" value="C2_domain_sf"/>
</dbReference>
<dbReference type="InterPro" id="IPR000008">
    <property type="entry name" value="C2_dom"/>
</dbReference>
<evidence type="ECO:0000256" key="1">
    <source>
        <dbReference type="ARBA" id="ARBA00023224"/>
    </source>
</evidence>
<keyword evidence="2" id="KW-0442">Lipid degradation</keyword>
<dbReference type="GO" id="GO:0016042">
    <property type="term" value="P:lipid catabolic process"/>
    <property type="evidence" value="ECO:0007669"/>
    <property type="project" value="UniProtKB-KW"/>
</dbReference>
<reference evidence="6" key="1">
    <citation type="submission" date="2011-10" db="EMBL/GenBank/DDBJ databases">
        <authorList>
            <consortium name="Soft-shell Turtle Genome Consortium"/>
        </authorList>
    </citation>
    <scope>NUCLEOTIDE SEQUENCE [LARGE SCALE GENOMIC DNA]</scope>
    <source>
        <strain evidence="6">Daiwa-1</strain>
    </source>
</reference>
<dbReference type="SUPFAM" id="SSF51695">
    <property type="entry name" value="PLC-like phosphodiesterases"/>
    <property type="match status" value="1"/>
</dbReference>
<comment type="catalytic activity">
    <reaction evidence="2">
        <text>a 1,2-diacyl-sn-glycero-3-phospho-(1D-myo-inositol-4,5-bisphosphate) + H2O = 1D-myo-inositol 1,4,5-trisphosphate + a 1,2-diacyl-sn-glycerol + H(+)</text>
        <dbReference type="Rhea" id="RHEA:33179"/>
        <dbReference type="ChEBI" id="CHEBI:15377"/>
        <dbReference type="ChEBI" id="CHEBI:15378"/>
        <dbReference type="ChEBI" id="CHEBI:17815"/>
        <dbReference type="ChEBI" id="CHEBI:58456"/>
        <dbReference type="ChEBI" id="CHEBI:203600"/>
        <dbReference type="EC" id="3.1.4.11"/>
    </reaction>
</comment>
<dbReference type="SUPFAM" id="SSF49562">
    <property type="entry name" value="C2 domain (Calcium/lipid-binding domain, CaLB)"/>
    <property type="match status" value="1"/>
</dbReference>
<dbReference type="AlphaFoldDB" id="K7F2W5"/>
<evidence type="ECO:0000259" key="4">
    <source>
        <dbReference type="PROSITE" id="PS50004"/>
    </source>
</evidence>
<dbReference type="EMBL" id="AGCU01113537">
    <property type="status" value="NOT_ANNOTATED_CDS"/>
    <property type="molecule type" value="Genomic_DNA"/>
</dbReference>
<dbReference type="EMBL" id="AGCU01113538">
    <property type="status" value="NOT_ANNOTATED_CDS"/>
    <property type="molecule type" value="Genomic_DNA"/>
</dbReference>
<evidence type="ECO:0000256" key="2">
    <source>
        <dbReference type="RuleBase" id="RU361133"/>
    </source>
</evidence>
<reference evidence="5" key="4">
    <citation type="submission" date="2025-09" db="UniProtKB">
        <authorList>
            <consortium name="Ensembl"/>
        </authorList>
    </citation>
    <scope>IDENTIFICATION</scope>
</reference>
<dbReference type="GO" id="GO:0035556">
    <property type="term" value="P:intracellular signal transduction"/>
    <property type="evidence" value="ECO:0007669"/>
    <property type="project" value="InterPro"/>
</dbReference>
<dbReference type="EMBL" id="AGCU01113539">
    <property type="status" value="NOT_ANNOTATED_CDS"/>
    <property type="molecule type" value="Genomic_DNA"/>
</dbReference>
<feature type="compositionally biased region" description="Acidic residues" evidence="3">
    <location>
        <begin position="124"/>
        <end position="133"/>
    </location>
</feature>
<accession>K7F2W5</accession>
<reference evidence="6" key="2">
    <citation type="journal article" date="2013" name="Nat. Genet.">
        <title>The draft genomes of soft-shell turtle and green sea turtle yield insights into the development and evolution of the turtle-specific body plan.</title>
        <authorList>
            <person name="Wang Z."/>
            <person name="Pascual-Anaya J."/>
            <person name="Zadissa A."/>
            <person name="Li W."/>
            <person name="Niimura Y."/>
            <person name="Huang Z."/>
            <person name="Li C."/>
            <person name="White S."/>
            <person name="Xiong Z."/>
            <person name="Fang D."/>
            <person name="Wang B."/>
            <person name="Ming Y."/>
            <person name="Chen Y."/>
            <person name="Zheng Y."/>
            <person name="Kuraku S."/>
            <person name="Pignatelli M."/>
            <person name="Herrero J."/>
            <person name="Beal K."/>
            <person name="Nozawa M."/>
            <person name="Li Q."/>
            <person name="Wang J."/>
            <person name="Zhang H."/>
            <person name="Yu L."/>
            <person name="Shigenobu S."/>
            <person name="Wang J."/>
            <person name="Liu J."/>
            <person name="Flicek P."/>
            <person name="Searle S."/>
            <person name="Wang J."/>
            <person name="Kuratani S."/>
            <person name="Yin Y."/>
            <person name="Aken B."/>
            <person name="Zhang G."/>
            <person name="Irie N."/>
        </authorList>
    </citation>
    <scope>NUCLEOTIDE SEQUENCE [LARGE SCALE GENOMIC DNA]</scope>
    <source>
        <strain evidence="6">Daiwa-1</strain>
    </source>
</reference>
<dbReference type="Gene3D" id="3.20.20.190">
    <property type="entry name" value="Phosphatidylinositol (PI) phosphodiesterase"/>
    <property type="match status" value="1"/>
</dbReference>
<dbReference type="Pfam" id="PF00388">
    <property type="entry name" value="PI-PLC-X"/>
    <property type="match status" value="1"/>
</dbReference>
<dbReference type="InterPro" id="IPR017946">
    <property type="entry name" value="PLC-like_Pdiesterase_TIM-brl"/>
</dbReference>
<dbReference type="InterPro" id="IPR001192">
    <property type="entry name" value="PI-PLC_fam"/>
</dbReference>
<dbReference type="CDD" id="cd00275">
    <property type="entry name" value="C2_PLC_like"/>
    <property type="match status" value="1"/>
</dbReference>
<reference evidence="5" key="3">
    <citation type="submission" date="2025-08" db="UniProtKB">
        <authorList>
            <consortium name="Ensembl"/>
        </authorList>
    </citation>
    <scope>IDENTIFICATION</scope>
</reference>
<dbReference type="GO" id="GO:0004435">
    <property type="term" value="F:phosphatidylinositol-4,5-bisphosphate phospholipase C activity"/>
    <property type="evidence" value="ECO:0007669"/>
    <property type="project" value="UniProtKB-EC"/>
</dbReference>
<dbReference type="GO" id="GO:0005886">
    <property type="term" value="C:plasma membrane"/>
    <property type="evidence" value="ECO:0007669"/>
    <property type="project" value="TreeGrafter"/>
</dbReference>
<dbReference type="Ensembl" id="ENSPSIT00000002383.1">
    <property type="protein sequence ID" value="ENSPSIP00000002375.1"/>
    <property type="gene ID" value="ENSPSIG00000002346.1"/>
</dbReference>
<dbReference type="EMBL" id="AGCU01113531">
    <property type="status" value="NOT_ANNOTATED_CDS"/>
    <property type="molecule type" value="Genomic_DNA"/>
</dbReference>
<dbReference type="EC" id="3.1.4.11" evidence="2"/>
<evidence type="ECO:0000256" key="3">
    <source>
        <dbReference type="SAM" id="MobiDB-lite"/>
    </source>
</evidence>
<keyword evidence="1" id="KW-0807">Transducer</keyword>
<dbReference type="PROSITE" id="PS50004">
    <property type="entry name" value="C2"/>
    <property type="match status" value="1"/>
</dbReference>
<dbReference type="Pfam" id="PF00168">
    <property type="entry name" value="C2"/>
    <property type="match status" value="1"/>
</dbReference>
<dbReference type="PROSITE" id="PS50007">
    <property type="entry name" value="PIPLC_X_DOMAIN"/>
    <property type="match status" value="1"/>
</dbReference>
<dbReference type="GeneTree" id="ENSGT00940000156993"/>
<dbReference type="EMBL" id="AGCU01113536">
    <property type="status" value="NOT_ANNOTATED_CDS"/>
    <property type="molecule type" value="Genomic_DNA"/>
</dbReference>
<dbReference type="PRINTS" id="PR00390">
    <property type="entry name" value="PHPHLIPASEC"/>
</dbReference>
<evidence type="ECO:0000313" key="6">
    <source>
        <dbReference type="Proteomes" id="UP000007267"/>
    </source>
</evidence>
<dbReference type="PANTHER" id="PTHR10336:SF33">
    <property type="entry name" value="1-PHOSPHATIDYLINOSITOL 4,5-BISPHOSPHATE PHOSPHODIESTERASE DELTA-3"/>
    <property type="match status" value="1"/>
</dbReference>
<dbReference type="Proteomes" id="UP000007267">
    <property type="component" value="Unassembled WGS sequence"/>
</dbReference>
<dbReference type="InterPro" id="IPR000909">
    <property type="entry name" value="PLipase_C_PInositol-sp_X_dom"/>
</dbReference>
<organism evidence="5 6">
    <name type="scientific">Pelodiscus sinensis</name>
    <name type="common">Chinese softshell turtle</name>
    <name type="synonym">Trionyx sinensis</name>
    <dbReference type="NCBI Taxonomy" id="13735"/>
    <lineage>
        <taxon>Eukaryota</taxon>
        <taxon>Metazoa</taxon>
        <taxon>Chordata</taxon>
        <taxon>Craniata</taxon>
        <taxon>Vertebrata</taxon>
        <taxon>Euteleostomi</taxon>
        <taxon>Archelosauria</taxon>
        <taxon>Testudinata</taxon>
        <taxon>Testudines</taxon>
        <taxon>Cryptodira</taxon>
        <taxon>Trionychia</taxon>
        <taxon>Trionychidae</taxon>
        <taxon>Pelodiscus</taxon>
    </lineage>
</organism>
<dbReference type="EMBL" id="AGCU01113535">
    <property type="status" value="NOT_ANNOTATED_CDS"/>
    <property type="molecule type" value="Genomic_DNA"/>
</dbReference>
<name>K7F2W5_PELSI</name>
<dbReference type="Gene3D" id="2.60.40.150">
    <property type="entry name" value="C2 domain"/>
    <property type="match status" value="1"/>
</dbReference>
<feature type="domain" description="C2" evidence="4">
    <location>
        <begin position="277"/>
        <end position="401"/>
    </location>
</feature>
<keyword evidence="6" id="KW-1185">Reference proteome</keyword>
<dbReference type="EMBL" id="AGCU01113534">
    <property type="status" value="NOT_ANNOTATED_CDS"/>
    <property type="molecule type" value="Genomic_DNA"/>
</dbReference>
<dbReference type="EMBL" id="AGCU01113532">
    <property type="status" value="NOT_ANNOTATED_CDS"/>
    <property type="molecule type" value="Genomic_DNA"/>
</dbReference>
<dbReference type="EMBL" id="AGCU01113533">
    <property type="status" value="NOT_ANNOTATED_CDS"/>
    <property type="molecule type" value="Genomic_DNA"/>
</dbReference>
<proteinExistence type="predicted"/>
<dbReference type="SMART" id="SM00148">
    <property type="entry name" value="PLCXc"/>
    <property type="match status" value="1"/>
</dbReference>
<sequence>CRCVELDCWEGPNGEPVIYHGHTLTSKILFRDAIESIRAYAFQHSAYPVILSLENHCGPEQQATMARHMRAILGDMLLTQTLDGLSPMELPSPEQLKGKILVKGKKLPDLECDPKNSSVLLESNGEEEEEEEERMLRRAGRRVRRSRASPLWAGGRAGPQTSWGSRLPFPMSSFSERAARTLIKESGTGRQAGLPRPWGPRDTAGLGLGWVGCRALALPMEQLGGAVDVRGGCTGGAGRELKGARAVPRPAGTSGEPSTPPLPWLCSSALVSRCAAPHGPGDRSVKGSPLDSLGFHSPAAVKSDRAGAEGAALWRHMRLMLGGAGGAGQLAQPVTLPVPRPPGFNPRWEETLSFQLQVPELALVRFVVEDYDTTSCNDFVGQFTLPFSCLREGYRHVHLLSRDGASLAPATLFVHVQATK</sequence>
<protein>
    <recommendedName>
        <fullName evidence="2">Phosphoinositide phospholipase C</fullName>
        <ecNumber evidence="2">3.1.4.11</ecNumber>
    </recommendedName>
</protein>
<keyword evidence="2" id="KW-0378">Hydrolase</keyword>
<dbReference type="PANTHER" id="PTHR10336">
    <property type="entry name" value="PHOSPHOINOSITIDE-SPECIFIC PHOSPHOLIPASE C FAMILY PROTEIN"/>
    <property type="match status" value="1"/>
</dbReference>
<evidence type="ECO:0000313" key="5">
    <source>
        <dbReference type="Ensembl" id="ENSPSIP00000002375.1"/>
    </source>
</evidence>
<keyword evidence="2" id="KW-0443">Lipid metabolism</keyword>